<evidence type="ECO:0000256" key="3">
    <source>
        <dbReference type="ARBA" id="ARBA00022729"/>
    </source>
</evidence>
<name>A0ABV7LFK8_9HYPH</name>
<comment type="caution">
    <text evidence="5">The sequence shown here is derived from an EMBL/GenBank/DDBJ whole genome shotgun (WGS) entry which is preliminary data.</text>
</comment>
<dbReference type="InterPro" id="IPR030678">
    <property type="entry name" value="Peptide/Ni-bd"/>
</dbReference>
<gene>
    <name evidence="5" type="ORF">ACFOEX_08230</name>
</gene>
<dbReference type="InterPro" id="IPR039424">
    <property type="entry name" value="SBP_5"/>
</dbReference>
<dbReference type="Gene3D" id="3.10.105.10">
    <property type="entry name" value="Dipeptide-binding Protein, Domain 3"/>
    <property type="match status" value="1"/>
</dbReference>
<dbReference type="Proteomes" id="UP001595536">
    <property type="component" value="Unassembled WGS sequence"/>
</dbReference>
<dbReference type="PANTHER" id="PTHR30290">
    <property type="entry name" value="PERIPLASMIC BINDING COMPONENT OF ABC TRANSPORTER"/>
    <property type="match status" value="1"/>
</dbReference>
<reference evidence="6" key="1">
    <citation type="journal article" date="2019" name="Int. J. Syst. Evol. Microbiol.">
        <title>The Global Catalogue of Microorganisms (GCM) 10K type strain sequencing project: providing services to taxonomists for standard genome sequencing and annotation.</title>
        <authorList>
            <consortium name="The Broad Institute Genomics Platform"/>
            <consortium name="The Broad Institute Genome Sequencing Center for Infectious Disease"/>
            <person name="Wu L."/>
            <person name="Ma J."/>
        </authorList>
    </citation>
    <scope>NUCLEOTIDE SEQUENCE [LARGE SCALE GENOMIC DNA]</scope>
    <source>
        <strain evidence="6">CCM 7941</strain>
    </source>
</reference>
<protein>
    <submittedName>
        <fullName evidence="5">Extracellular solute-binding protein</fullName>
    </submittedName>
</protein>
<comment type="similarity">
    <text evidence="2">Belongs to the bacterial solute-binding protein 5 family.</text>
</comment>
<dbReference type="SUPFAM" id="SSF53850">
    <property type="entry name" value="Periplasmic binding protein-like II"/>
    <property type="match status" value="1"/>
</dbReference>
<dbReference type="PIRSF" id="PIRSF002741">
    <property type="entry name" value="MppA"/>
    <property type="match status" value="1"/>
</dbReference>
<feature type="domain" description="Solute-binding protein family 5" evidence="4">
    <location>
        <begin position="100"/>
        <end position="501"/>
    </location>
</feature>
<accession>A0ABV7LFK8</accession>
<feature type="non-terminal residue" evidence="5">
    <location>
        <position position="1"/>
    </location>
</feature>
<dbReference type="Gene3D" id="3.40.190.10">
    <property type="entry name" value="Periplasmic binding protein-like II"/>
    <property type="match status" value="1"/>
</dbReference>
<sequence>APAAAPAGEPPWLHALSLMGTPKYGPDARHFDYVNPAAPKGGLARLAAPGGFDNFNPVVDGVKGALVSMIDLIYDELMTQSLDEVSTAYGLIAGQARRAADFSWVSFRLRPQARWHDGRPITVDDVIFSFESLKKLNPVYGFYWRDVKAAEQTGEREVTFRFAAAGNRELPQIMGQLRVMPRHWWEGTDASGRRRDIGATTLEPPLGSGPYRIKAFDAGRWCEFERVDDYWAADLPVNVGAHNFATLRVDYYRDLTVMFEAFKGDQVDFRVENVARNWATGYDFPAVREGRVVREEFPQRSSGVMQAFVYNLRRPLFQDARVRRALNYAFNFEEVNRTLFYGQYARIDSYFWGTELASSGLPEGLEKEILESVRDLVPPAAFTEPYRNPVAGSQEAFRDNLREAHRLLAEAGWVQKGRQLTHRDTGQPFVFEYVTQDAAYERPALMFRNALQRLGITMNLRTVDSSQYQNRLRNFDFDATTFLWPESLSPGNEQWNFWGSEAAKRPGSRNIAGIADAGVDALIRRVVYAATREELVAATRALDRVLLHHHYMTPQWGYRFQRTARWNRFAHPQTMPEYGASAFPTIWWWDEALAAKTGGRR</sequence>
<proteinExistence type="inferred from homology"/>
<dbReference type="CDD" id="cd08497">
    <property type="entry name" value="MbnE-like"/>
    <property type="match status" value="1"/>
</dbReference>
<dbReference type="RefSeq" id="WP_376868837.1">
    <property type="nucleotide sequence ID" value="NZ_JBHRUV010000035.1"/>
</dbReference>
<keyword evidence="3" id="KW-0732">Signal</keyword>
<keyword evidence="6" id="KW-1185">Reference proteome</keyword>
<comment type="subcellular location">
    <subcellularLocation>
        <location evidence="1">Periplasm</location>
    </subcellularLocation>
</comment>
<dbReference type="EMBL" id="JBHRUV010000035">
    <property type="protein sequence ID" value="MFC3266337.1"/>
    <property type="molecule type" value="Genomic_DNA"/>
</dbReference>
<evidence type="ECO:0000313" key="6">
    <source>
        <dbReference type="Proteomes" id="UP001595536"/>
    </source>
</evidence>
<evidence type="ECO:0000259" key="4">
    <source>
        <dbReference type="Pfam" id="PF00496"/>
    </source>
</evidence>
<evidence type="ECO:0000256" key="2">
    <source>
        <dbReference type="ARBA" id="ARBA00005695"/>
    </source>
</evidence>
<dbReference type="Pfam" id="PF00496">
    <property type="entry name" value="SBP_bac_5"/>
    <property type="match status" value="1"/>
</dbReference>
<evidence type="ECO:0000256" key="1">
    <source>
        <dbReference type="ARBA" id="ARBA00004418"/>
    </source>
</evidence>
<dbReference type="PANTHER" id="PTHR30290:SF64">
    <property type="entry name" value="ABC TRANSPORTER PERIPLASMIC BINDING PROTEIN"/>
    <property type="match status" value="1"/>
</dbReference>
<dbReference type="InterPro" id="IPR000914">
    <property type="entry name" value="SBP_5_dom"/>
</dbReference>
<organism evidence="5 6">
    <name type="scientific">Camelimonas abortus</name>
    <dbReference type="NCBI Taxonomy" id="1017184"/>
    <lineage>
        <taxon>Bacteria</taxon>
        <taxon>Pseudomonadati</taxon>
        <taxon>Pseudomonadota</taxon>
        <taxon>Alphaproteobacteria</taxon>
        <taxon>Hyphomicrobiales</taxon>
        <taxon>Chelatococcaceae</taxon>
        <taxon>Camelimonas</taxon>
    </lineage>
</organism>
<evidence type="ECO:0000313" key="5">
    <source>
        <dbReference type="EMBL" id="MFC3266337.1"/>
    </source>
</evidence>